<dbReference type="RefSeq" id="WP_140831785.1">
    <property type="nucleotide sequence ID" value="NZ_VFYP01000006.1"/>
</dbReference>
<evidence type="ECO:0000313" key="1">
    <source>
        <dbReference type="EMBL" id="TPP04958.1"/>
    </source>
</evidence>
<dbReference type="AlphaFoldDB" id="A0A504TQB6"/>
<reference evidence="1 2" key="1">
    <citation type="submission" date="2019-06" db="EMBL/GenBank/DDBJ databases">
        <title>Rhizobium sp. CL12 isolated from roots of soybean.</title>
        <authorList>
            <person name="Wang C."/>
        </authorList>
    </citation>
    <scope>NUCLEOTIDE SEQUENCE [LARGE SCALE GENOMIC DNA]</scope>
    <source>
        <strain evidence="1 2">CL12</strain>
    </source>
</reference>
<protein>
    <submittedName>
        <fullName evidence="1">Uncharacterized protein</fullName>
    </submittedName>
</protein>
<proteinExistence type="predicted"/>
<organism evidence="1 2">
    <name type="scientific">Rhizobium glycinendophyticum</name>
    <dbReference type="NCBI Taxonomy" id="2589807"/>
    <lineage>
        <taxon>Bacteria</taxon>
        <taxon>Pseudomonadati</taxon>
        <taxon>Pseudomonadota</taxon>
        <taxon>Alphaproteobacteria</taxon>
        <taxon>Hyphomicrobiales</taxon>
        <taxon>Rhizobiaceae</taxon>
        <taxon>Rhizobium/Agrobacterium group</taxon>
        <taxon>Rhizobium</taxon>
    </lineage>
</organism>
<name>A0A504TQB6_9HYPH</name>
<gene>
    <name evidence="1" type="ORF">FJQ55_21260</name>
</gene>
<accession>A0A504TQB6</accession>
<evidence type="ECO:0000313" key="2">
    <source>
        <dbReference type="Proteomes" id="UP000316429"/>
    </source>
</evidence>
<comment type="caution">
    <text evidence="1">The sequence shown here is derived from an EMBL/GenBank/DDBJ whole genome shotgun (WGS) entry which is preliminary data.</text>
</comment>
<dbReference type="EMBL" id="VFYP01000006">
    <property type="protein sequence ID" value="TPP04958.1"/>
    <property type="molecule type" value="Genomic_DNA"/>
</dbReference>
<sequence length="188" mass="21260">MSDESQQLEDILIALMDKEDLVDDDVVAMIELHPKHRDDILQFYEDWLTADDGRDGPRHDSGYVPDISHLWTLTGAGRIENPFEHLSPADLKGIVSRCGLSLSLMTALEERAIRASTIPLLLVRQLAKEAKSTVREILQFLDQDQTTLASDFRSDHAPVKRDKISFLEAIESSSLSETAKHHWRNVSE</sequence>
<dbReference type="Proteomes" id="UP000316429">
    <property type="component" value="Unassembled WGS sequence"/>
</dbReference>
<keyword evidence="2" id="KW-1185">Reference proteome</keyword>